<accession>A0A1I8GCI2</accession>
<dbReference type="InterPro" id="IPR023231">
    <property type="entry name" value="GSKIP_dom_sf"/>
</dbReference>
<dbReference type="Pfam" id="PF13236">
    <property type="entry name" value="CLU"/>
    <property type="match status" value="1"/>
</dbReference>
<dbReference type="CDD" id="cd15466">
    <property type="entry name" value="CLU-central"/>
    <property type="match status" value="1"/>
</dbReference>
<protein>
    <submittedName>
        <fullName evidence="5">Clu domain-containing protein</fullName>
    </submittedName>
</protein>
<keyword evidence="1" id="KW-0963">Cytoplasm</keyword>
<dbReference type="PANTHER" id="PTHR12601:SF6">
    <property type="entry name" value="CLUSTERED MITOCHONDRIA PROTEIN HOMOLOG"/>
    <property type="match status" value="1"/>
</dbReference>
<dbReference type="InterPro" id="IPR011990">
    <property type="entry name" value="TPR-like_helical_dom_sf"/>
</dbReference>
<feature type="domain" description="Clu" evidence="3">
    <location>
        <begin position="459"/>
        <end position="701"/>
    </location>
</feature>
<dbReference type="GO" id="GO:0005737">
    <property type="term" value="C:cytoplasm"/>
    <property type="evidence" value="ECO:0007669"/>
    <property type="project" value="TreeGrafter"/>
</dbReference>
<dbReference type="PANTHER" id="PTHR12601">
    <property type="entry name" value="EUKARYOTIC TRANSLATION INITIATION FACTOR 3 SUBUNIT EIF-3"/>
    <property type="match status" value="1"/>
</dbReference>
<feature type="compositionally biased region" description="Gly residues" evidence="2">
    <location>
        <begin position="289"/>
        <end position="302"/>
    </location>
</feature>
<feature type="compositionally biased region" description="Basic and acidic residues" evidence="2">
    <location>
        <begin position="1"/>
        <end position="11"/>
    </location>
</feature>
<dbReference type="Proteomes" id="UP000095280">
    <property type="component" value="Unplaced"/>
</dbReference>
<evidence type="ECO:0000313" key="5">
    <source>
        <dbReference type="WBParaSite" id="maker-uti_cns_0001543-snap-gene-0.11-mRNA-1"/>
    </source>
</evidence>
<evidence type="ECO:0000259" key="3">
    <source>
        <dbReference type="PROSITE" id="PS51823"/>
    </source>
</evidence>
<dbReference type="WBParaSite" id="maker-uti_cns_0001543-snap-gene-0.11-mRNA-1">
    <property type="protein sequence ID" value="maker-uti_cns_0001543-snap-gene-0.11-mRNA-1"/>
    <property type="gene ID" value="maker-uti_cns_0001543-snap-gene-0.11"/>
</dbReference>
<dbReference type="Pfam" id="PF13424">
    <property type="entry name" value="TPR_12"/>
    <property type="match status" value="2"/>
</dbReference>
<evidence type="ECO:0000256" key="1">
    <source>
        <dbReference type="ARBA" id="ARBA00022490"/>
    </source>
</evidence>
<dbReference type="Gene3D" id="1.25.40.10">
    <property type="entry name" value="Tetratricopeptide repeat domain"/>
    <property type="match status" value="1"/>
</dbReference>
<dbReference type="GO" id="GO:0048312">
    <property type="term" value="P:intracellular distribution of mitochondria"/>
    <property type="evidence" value="ECO:0007669"/>
    <property type="project" value="TreeGrafter"/>
</dbReference>
<dbReference type="GO" id="GO:0003729">
    <property type="term" value="F:mRNA binding"/>
    <property type="evidence" value="ECO:0007669"/>
    <property type="project" value="TreeGrafter"/>
</dbReference>
<dbReference type="InterPro" id="IPR027523">
    <property type="entry name" value="CLU_prot"/>
</dbReference>
<dbReference type="InterPro" id="IPR025697">
    <property type="entry name" value="CLU_dom"/>
</dbReference>
<dbReference type="PROSITE" id="PS51823">
    <property type="entry name" value="CLU"/>
    <property type="match status" value="1"/>
</dbReference>
<dbReference type="InterPro" id="IPR028275">
    <property type="entry name" value="CLU_N"/>
</dbReference>
<evidence type="ECO:0000313" key="4">
    <source>
        <dbReference type="Proteomes" id="UP000095280"/>
    </source>
</evidence>
<dbReference type="Pfam" id="PF12807">
    <property type="entry name" value="eIF3_p135"/>
    <property type="match status" value="1"/>
</dbReference>
<evidence type="ECO:0000256" key="2">
    <source>
        <dbReference type="SAM" id="MobiDB-lite"/>
    </source>
</evidence>
<feature type="region of interest" description="Disordered" evidence="2">
    <location>
        <begin position="1"/>
        <end position="22"/>
    </location>
</feature>
<organism evidence="4 5">
    <name type="scientific">Macrostomum lignano</name>
    <dbReference type="NCBI Taxonomy" id="282301"/>
    <lineage>
        <taxon>Eukaryota</taxon>
        <taxon>Metazoa</taxon>
        <taxon>Spiralia</taxon>
        <taxon>Lophotrochozoa</taxon>
        <taxon>Platyhelminthes</taxon>
        <taxon>Rhabditophora</taxon>
        <taxon>Macrostomorpha</taxon>
        <taxon>Macrostomida</taxon>
        <taxon>Macrostomidae</taxon>
        <taxon>Macrostomum</taxon>
    </lineage>
</organism>
<dbReference type="SUPFAM" id="SSF103107">
    <property type="entry name" value="Hypothetical protein c14orf129, hspc210"/>
    <property type="match status" value="1"/>
</dbReference>
<dbReference type="Pfam" id="PF15044">
    <property type="entry name" value="CLU_N"/>
    <property type="match status" value="1"/>
</dbReference>
<keyword evidence="4" id="KW-1185">Reference proteome</keyword>
<dbReference type="InterPro" id="IPR033646">
    <property type="entry name" value="CLU-central"/>
</dbReference>
<feature type="compositionally biased region" description="Low complexity" evidence="2">
    <location>
        <begin position="279"/>
        <end position="288"/>
    </location>
</feature>
<feature type="region of interest" description="Disordered" evidence="2">
    <location>
        <begin position="1376"/>
        <end position="1397"/>
    </location>
</feature>
<reference evidence="5" key="1">
    <citation type="submission" date="2016-11" db="UniProtKB">
        <authorList>
            <consortium name="WormBaseParasite"/>
        </authorList>
    </citation>
    <scope>IDENTIFICATION</scope>
</reference>
<sequence>FTFSFRRETDSHNLNSEPSPIKGKTRIQHIKNILVSKFVMPEFNGDGVNGHDQEETATVANGNGVNLESDSTASKSASLKSTAAAINGHSATSNGGDSETAVAVAKDANAEDEDSASKEKEFQFSVSFVPPSGESFSMHVSSQELVQEIHQILTDREDCCHRTCFSLSLAGKQLDNFVELKNVPELAEGCSIRIVEEMYNVKEAKSHLRHIQDILRSTEPIDAYLGREQMSLSFVNAVTQNSLLSPRPPGSVTSIGGIGGGNGSDKSRQDKNGGGNSGGANSSGANSSSGGGANSGASGGGAKSPFEPPDYALPGSHDLPVMPLHPLSLTGKPPICVSNGGLSFSQWHPPPPNRKLHGDFIYVCFHSLEDKVFHITGSPRGFYLNRCTETVFDPRPSQPLLLFHSLVDLCRHLSNGFKRNWDLLLKVRAAKHPIERAPAPYQVYSWLSPILEQTRDSLAKEEWAGGRLGWEEALPGQTREWNEELQCTKELPAKLLANRVIRERASFKANSDLVAAASRAAVAVLDGHVPAINPVDPPTQRMYIWNNLFLSLGYDVKGHYADIGGDSAALAATSADLRGVRAVRNLDHHQLHCLGTVLVDYRGVRVTVQSIVPGLLDKDQEQAVIHGSVDFGKTIVTDEKFSELLQSLHRVLMSKPHSVLDESDKPRLFHTSVECKGIRGSDGRLYFLDLLRLFPPDVAFLTDSKDLPLTPSNEELRLPAPFPLQHPHRLGTLRPELLQAFAEARGQLPLFNTDVTLTRLSVRFSSDYASTELQSDVDLLYEASNFLLAHQIPLLIHELATHSTAPADGPALARAFHSHGVNLRYLGFFINRLQTDLSAQKQQQTPNSPAESAAERASVYLFPLAIQQLLVRSIKHVWRRLMAGVEATNLATAVCHLLNCMFSQAPVPQPALFSDELSRVRRKSKKKASPSASSHGNAYLFDQGLAFVQHNSTSFWGCIIEELTNYYHVSSNFEFVNKSIGSLEEFETACSRSLARLYGLNADEQKLASLSKYSLLRSVCVTLGIQLALREYSFDSTKHLTFREDDIVSLFPVVKCVHPKASDAYQLFHIGQQRISAGQLTEGQELICESLNLLTSVYGPVHSDTASCQRLLGRLSYLLGDYGMALQQQQKAVIISEKVFGIDSAQAAADYAHLGLYAFALGQFDNALALMYRCRYLSVLCHGELHPETPTIDSNIGLMLHAVEDLDRSLQYLTSALRINTLLYGPRSLKSALSHHLIARTHSCKADFRAALQAEKECYTIYRERLGEENERTKESFDCITHLTRQAVVFEKRVRDLQAGKKAGGLCPLQIQTPNLSNLLETLNLVNGIFFIQLSSCDLDKIRAHLASIADLQQPEGQAAVAAAADDSSATAAAASAAAVEGEGEDNSAALKQEVLD</sequence>
<name>A0A1I8GCI2_9PLAT</name>
<proteinExistence type="predicted"/>
<dbReference type="SUPFAM" id="SSF48452">
    <property type="entry name" value="TPR-like"/>
    <property type="match status" value="2"/>
</dbReference>
<feature type="region of interest" description="Disordered" evidence="2">
    <location>
        <begin position="243"/>
        <end position="314"/>
    </location>
</feature>